<dbReference type="Proteomes" id="UP000579904">
    <property type="component" value="Unassembled WGS sequence"/>
</dbReference>
<proteinExistence type="predicted"/>
<protein>
    <submittedName>
        <fullName evidence="1">ABCAD protein</fullName>
    </submittedName>
</protein>
<keyword evidence="2" id="KW-1185">Reference proteome</keyword>
<sequence>MKEIEELGRGFIEITEKIMALEKLWEENSKFSEMCFFNKKMDLNEVEEMISRAESLYKQPYFWNLLHSLPHLESNSLYSEDGLAAVAQFLKVIQDTLASLKDLAVMPLGKSFYEVVETALNLTAALVEHRNLEGFQYNLSLGDVLWNPHAVRAEFKSNFGFDDLHVEKLLSYTAQLTKV</sequence>
<dbReference type="AlphaFoldDB" id="A0A7L3NBL2"/>
<evidence type="ECO:0000313" key="2">
    <source>
        <dbReference type="Proteomes" id="UP000579904"/>
    </source>
</evidence>
<feature type="non-terminal residue" evidence="1">
    <location>
        <position position="179"/>
    </location>
</feature>
<gene>
    <name evidence="1" type="primary">Abca13_0</name>
    <name evidence="1" type="ORF">OREMEL_R06834</name>
</gene>
<dbReference type="OrthoDB" id="9171660at2759"/>
<name>A0A7L3NBL2_9AVES</name>
<dbReference type="EMBL" id="VZUB01003161">
    <property type="protein sequence ID" value="NXU73968.1"/>
    <property type="molecule type" value="Genomic_DNA"/>
</dbReference>
<organism evidence="1 2">
    <name type="scientific">Oreotrochilus melanogaster</name>
    <dbReference type="NCBI Taxonomy" id="689266"/>
    <lineage>
        <taxon>Eukaryota</taxon>
        <taxon>Metazoa</taxon>
        <taxon>Chordata</taxon>
        <taxon>Craniata</taxon>
        <taxon>Vertebrata</taxon>
        <taxon>Euteleostomi</taxon>
        <taxon>Archelosauria</taxon>
        <taxon>Archosauria</taxon>
        <taxon>Dinosauria</taxon>
        <taxon>Saurischia</taxon>
        <taxon>Theropoda</taxon>
        <taxon>Coelurosauria</taxon>
        <taxon>Aves</taxon>
        <taxon>Neognathae</taxon>
        <taxon>Neoaves</taxon>
        <taxon>Strisores</taxon>
        <taxon>Apodiformes</taxon>
        <taxon>Trochilidae</taxon>
        <taxon>Oreotrochilus</taxon>
    </lineage>
</organism>
<comment type="caution">
    <text evidence="1">The sequence shown here is derived from an EMBL/GenBank/DDBJ whole genome shotgun (WGS) entry which is preliminary data.</text>
</comment>
<accession>A0A7L3NBL2</accession>
<feature type="non-terminal residue" evidence="1">
    <location>
        <position position="1"/>
    </location>
</feature>
<evidence type="ECO:0000313" key="1">
    <source>
        <dbReference type="EMBL" id="NXU73968.1"/>
    </source>
</evidence>
<reference evidence="1 2" key="1">
    <citation type="submission" date="2019-09" db="EMBL/GenBank/DDBJ databases">
        <title>Bird 10,000 Genomes (B10K) Project - Family phase.</title>
        <authorList>
            <person name="Zhang G."/>
        </authorList>
    </citation>
    <scope>NUCLEOTIDE SEQUENCE [LARGE SCALE GENOMIC DNA]</scope>
    <source>
        <strain evidence="1">OUT-0002</strain>
    </source>
</reference>